<dbReference type="NCBIfam" id="TIGR00035">
    <property type="entry name" value="asp_race"/>
    <property type="match status" value="1"/>
</dbReference>
<dbReference type="SUPFAM" id="SSF53681">
    <property type="entry name" value="Aspartate/glutamate racemase"/>
    <property type="match status" value="2"/>
</dbReference>
<dbReference type="InterPro" id="IPR015942">
    <property type="entry name" value="Asp/Glu/hydantoin_racemase"/>
</dbReference>
<keyword evidence="4" id="KW-1185">Reference proteome</keyword>
<evidence type="ECO:0008006" key="5">
    <source>
        <dbReference type="Google" id="ProtNLM"/>
    </source>
</evidence>
<dbReference type="Proteomes" id="UP001501705">
    <property type="component" value="Unassembled WGS sequence"/>
</dbReference>
<protein>
    <recommendedName>
        <fullName evidence="5">Aspartate racemase</fullName>
    </recommendedName>
</protein>
<dbReference type="InterPro" id="IPR001920">
    <property type="entry name" value="Asp/Glu_race"/>
</dbReference>
<sequence>MRTLGIVAHSVPGAASCFQTFCELGMDRLGQHQHPPAVMDCVPMGASMPYWESGDHQAIRAILAGSAERLAKIGAEFFVCPDNTAHLALEAAGPPLAIPGLHIAEVVARRAADSGYRQVAVLGTNWTMESDLYPQAMAAHGLRTWIPAAHERELIQATTFSELVHGRFTDSARQLFGGIIESSQREGCDAVALVCTEFPLLVTPDVSSLPILNSTALLAEAALEVAIGSRPQATWHGGPTGL</sequence>
<dbReference type="Pfam" id="PF01177">
    <property type="entry name" value="Asp_Glu_race"/>
    <property type="match status" value="1"/>
</dbReference>
<dbReference type="PROSITE" id="PS51257">
    <property type="entry name" value="PROKAR_LIPOPROTEIN"/>
    <property type="match status" value="1"/>
</dbReference>
<dbReference type="RefSeq" id="WP_344232218.1">
    <property type="nucleotide sequence ID" value="NZ_BAAAPH010000003.1"/>
</dbReference>
<dbReference type="PANTHER" id="PTHR21198:SF7">
    <property type="entry name" value="ASPARTATE-GLUTAMATE RACEMASE FAMILY"/>
    <property type="match status" value="1"/>
</dbReference>
<evidence type="ECO:0000256" key="1">
    <source>
        <dbReference type="ARBA" id="ARBA00007847"/>
    </source>
</evidence>
<evidence type="ECO:0000313" key="3">
    <source>
        <dbReference type="EMBL" id="GAA1555893.1"/>
    </source>
</evidence>
<dbReference type="Gene3D" id="3.40.50.1860">
    <property type="match status" value="2"/>
</dbReference>
<evidence type="ECO:0000313" key="4">
    <source>
        <dbReference type="Proteomes" id="UP001501705"/>
    </source>
</evidence>
<dbReference type="PANTHER" id="PTHR21198">
    <property type="entry name" value="GLUTAMATE RACEMASE"/>
    <property type="match status" value="1"/>
</dbReference>
<accession>A0ABP4N5P0</accession>
<proteinExistence type="inferred from homology"/>
<keyword evidence="2" id="KW-0413">Isomerase</keyword>
<comment type="caution">
    <text evidence="3">The sequence shown here is derived from an EMBL/GenBank/DDBJ whole genome shotgun (WGS) entry which is preliminary data.</text>
</comment>
<dbReference type="InterPro" id="IPR004380">
    <property type="entry name" value="Asp_race"/>
</dbReference>
<dbReference type="EMBL" id="BAAAPH010000003">
    <property type="protein sequence ID" value="GAA1555893.1"/>
    <property type="molecule type" value="Genomic_DNA"/>
</dbReference>
<organism evidence="3 4">
    <name type="scientific">Kribbella hippodromi</name>
    <dbReference type="NCBI Taxonomy" id="434347"/>
    <lineage>
        <taxon>Bacteria</taxon>
        <taxon>Bacillati</taxon>
        <taxon>Actinomycetota</taxon>
        <taxon>Actinomycetes</taxon>
        <taxon>Propionibacteriales</taxon>
        <taxon>Kribbellaceae</taxon>
        <taxon>Kribbella</taxon>
    </lineage>
</organism>
<reference evidence="4" key="1">
    <citation type="journal article" date="2019" name="Int. J. Syst. Evol. Microbiol.">
        <title>The Global Catalogue of Microorganisms (GCM) 10K type strain sequencing project: providing services to taxonomists for standard genome sequencing and annotation.</title>
        <authorList>
            <consortium name="The Broad Institute Genomics Platform"/>
            <consortium name="The Broad Institute Genome Sequencing Center for Infectious Disease"/>
            <person name="Wu L."/>
            <person name="Ma J."/>
        </authorList>
    </citation>
    <scope>NUCLEOTIDE SEQUENCE [LARGE SCALE GENOMIC DNA]</scope>
    <source>
        <strain evidence="4">JCM 15572</strain>
    </source>
</reference>
<comment type="similarity">
    <text evidence="1">Belongs to the aspartate/glutamate racemases family.</text>
</comment>
<gene>
    <name evidence="3" type="ORF">GCM10009804_10950</name>
</gene>
<evidence type="ECO:0000256" key="2">
    <source>
        <dbReference type="ARBA" id="ARBA00023235"/>
    </source>
</evidence>
<name>A0ABP4N5P0_9ACTN</name>